<dbReference type="Proteomes" id="UP001234913">
    <property type="component" value="Chromosome"/>
</dbReference>
<evidence type="ECO:0000313" key="2">
    <source>
        <dbReference type="Proteomes" id="UP001234913"/>
    </source>
</evidence>
<sequence length="230" mass="26725">MITNNDDLLKVLDELFDMKRNQKVFWDDLYADKYLNIPIFTNKPDGTLVDLINNHSNIFSALDIGSGNGRNSVYLAKNKIKTSVIDFSQEALDWVKQNAINNDVKIEINKGYVTKDILEERYDLIYDSSCFLHLTPHRRVNYKNFILSYLKENGVFGLVTFYEGGEMGGYAGSDQSCYENYSIYGGLGYTEEKISKIFYEFEIVEQRRMKKETAIEFGHEDLLYTLMKRI</sequence>
<protein>
    <submittedName>
        <fullName evidence="1">Class I SAM-dependent methyltransferase</fullName>
    </submittedName>
</protein>
<gene>
    <name evidence="1" type="ORF">QUC96_003735</name>
</gene>
<keyword evidence="1" id="KW-0489">Methyltransferase</keyword>
<name>A0ACD5FPU6_STAHY</name>
<accession>A0ACD5FPU6</accession>
<keyword evidence="1" id="KW-0808">Transferase</keyword>
<proteinExistence type="predicted"/>
<dbReference type="EMBL" id="CP171742">
    <property type="protein sequence ID" value="XKR69939.1"/>
    <property type="molecule type" value="Genomic_DNA"/>
</dbReference>
<keyword evidence="2" id="KW-1185">Reference proteome</keyword>
<organism evidence="1 2">
    <name type="scientific">Staphylococcus hyicus</name>
    <dbReference type="NCBI Taxonomy" id="1284"/>
    <lineage>
        <taxon>Bacteria</taxon>
        <taxon>Bacillati</taxon>
        <taxon>Bacillota</taxon>
        <taxon>Bacilli</taxon>
        <taxon>Bacillales</taxon>
        <taxon>Staphylococcaceae</taxon>
        <taxon>Staphylococcus</taxon>
    </lineage>
</organism>
<reference evidence="1" key="1">
    <citation type="submission" date="2024-09" db="EMBL/GenBank/DDBJ databases">
        <authorList>
            <person name="Gagne-Thivierge C."/>
        </authorList>
    </citation>
    <scope>NUCLEOTIDE SEQUENCE</scope>
    <source>
        <strain evidence="1">SC310</strain>
    </source>
</reference>
<evidence type="ECO:0000313" key="1">
    <source>
        <dbReference type="EMBL" id="XKR69939.1"/>
    </source>
</evidence>